<organism evidence="3 4">
    <name type="scientific">Zingiber officinale</name>
    <name type="common">Ginger</name>
    <name type="synonym">Amomum zingiber</name>
    <dbReference type="NCBI Taxonomy" id="94328"/>
    <lineage>
        <taxon>Eukaryota</taxon>
        <taxon>Viridiplantae</taxon>
        <taxon>Streptophyta</taxon>
        <taxon>Embryophyta</taxon>
        <taxon>Tracheophyta</taxon>
        <taxon>Spermatophyta</taxon>
        <taxon>Magnoliopsida</taxon>
        <taxon>Liliopsida</taxon>
        <taxon>Zingiberales</taxon>
        <taxon>Zingiberaceae</taxon>
        <taxon>Zingiber</taxon>
    </lineage>
</organism>
<dbReference type="AlphaFoldDB" id="A0A8J5ETV0"/>
<protein>
    <recommendedName>
        <fullName evidence="2">PWWP domain-containing protein</fullName>
    </recommendedName>
</protein>
<dbReference type="Gene3D" id="2.30.30.140">
    <property type="match status" value="1"/>
</dbReference>
<reference evidence="3 4" key="1">
    <citation type="submission" date="2020-08" db="EMBL/GenBank/DDBJ databases">
        <title>Plant Genome Project.</title>
        <authorList>
            <person name="Zhang R.-G."/>
        </authorList>
    </citation>
    <scope>NUCLEOTIDE SEQUENCE [LARGE SCALE GENOMIC DNA]</scope>
    <source>
        <tissue evidence="3">Rhizome</tissue>
    </source>
</reference>
<dbReference type="PANTHER" id="PTHR12550">
    <property type="entry name" value="HEPATOMA-DERIVED GROWTH FACTOR-RELATED"/>
    <property type="match status" value="1"/>
</dbReference>
<feature type="domain" description="PWWP" evidence="2">
    <location>
        <begin position="129"/>
        <end position="158"/>
    </location>
</feature>
<dbReference type="PANTHER" id="PTHR12550:SF70">
    <property type="entry name" value="JIL-1 ANCHORING AND STABILIZING PROTEIN, ISOFORM A"/>
    <property type="match status" value="1"/>
</dbReference>
<evidence type="ECO:0000313" key="3">
    <source>
        <dbReference type="EMBL" id="KAG6469002.1"/>
    </source>
</evidence>
<gene>
    <name evidence="3" type="ORF">ZIOFF_073699</name>
</gene>
<dbReference type="InterPro" id="IPR000313">
    <property type="entry name" value="PWWP_dom"/>
</dbReference>
<evidence type="ECO:0000259" key="2">
    <source>
        <dbReference type="PROSITE" id="PS50812"/>
    </source>
</evidence>
<dbReference type="PROSITE" id="PS50812">
    <property type="entry name" value="PWWP"/>
    <property type="match status" value="1"/>
</dbReference>
<evidence type="ECO:0000256" key="1">
    <source>
        <dbReference type="SAM" id="MobiDB-lite"/>
    </source>
</evidence>
<dbReference type="EMBL" id="JACMSC010000022">
    <property type="protein sequence ID" value="KAG6469002.1"/>
    <property type="molecule type" value="Genomic_DNA"/>
</dbReference>
<feature type="region of interest" description="Disordered" evidence="1">
    <location>
        <begin position="51"/>
        <end position="77"/>
    </location>
</feature>
<keyword evidence="4" id="KW-1185">Reference proteome</keyword>
<comment type="caution">
    <text evidence="3">The sequence shown here is derived from an EMBL/GenBank/DDBJ whole genome shotgun (WGS) entry which is preliminary data.</text>
</comment>
<dbReference type="Proteomes" id="UP000734854">
    <property type="component" value="Unassembled WGS sequence"/>
</dbReference>
<evidence type="ECO:0000313" key="4">
    <source>
        <dbReference type="Proteomes" id="UP000734854"/>
    </source>
</evidence>
<dbReference type="SUPFAM" id="SSF63748">
    <property type="entry name" value="Tudor/PWWP/MBT"/>
    <property type="match status" value="1"/>
</dbReference>
<dbReference type="Pfam" id="PF00855">
    <property type="entry name" value="PWWP"/>
    <property type="match status" value="1"/>
</dbReference>
<name>A0A8J5ETV0_ZINOF</name>
<accession>A0A8J5ETV0</accession>
<proteinExistence type="predicted"/>
<sequence>MLHEDSGNVSYSAIGALSDRKRELRESIELRLMNPELFLRVGIKPPKFPVPRFRNPFPTRRRRSDAQAAPSRSVASRTTLQDPSAVVLLRLSLSRHVGNWAGKPGLLTSMAPGRRKDSNRVTAVGQLNLGDLVLAKVKGYPAWPAKVSSICYILDSIL</sequence>